<proteinExistence type="predicted"/>
<protein>
    <submittedName>
        <fullName evidence="2">HET-domain-containing protein</fullName>
    </submittedName>
</protein>
<reference evidence="2 3" key="1">
    <citation type="submission" date="2016-04" db="EMBL/GenBank/DDBJ databases">
        <title>A degradative enzymes factory behind the ericoid mycorrhizal symbiosis.</title>
        <authorList>
            <consortium name="DOE Joint Genome Institute"/>
            <person name="Martino E."/>
            <person name="Morin E."/>
            <person name="Grelet G."/>
            <person name="Kuo A."/>
            <person name="Kohler A."/>
            <person name="Daghino S."/>
            <person name="Barry K."/>
            <person name="Choi C."/>
            <person name="Cichocki N."/>
            <person name="Clum A."/>
            <person name="Copeland A."/>
            <person name="Hainaut M."/>
            <person name="Haridas S."/>
            <person name="Labutti K."/>
            <person name="Lindquist E."/>
            <person name="Lipzen A."/>
            <person name="Khouja H.-R."/>
            <person name="Murat C."/>
            <person name="Ohm R."/>
            <person name="Olson A."/>
            <person name="Spatafora J."/>
            <person name="Veneault-Fourrey C."/>
            <person name="Henrissat B."/>
            <person name="Grigoriev I."/>
            <person name="Martin F."/>
            <person name="Perotto S."/>
        </authorList>
    </citation>
    <scope>NUCLEOTIDE SEQUENCE [LARGE SCALE GENOMIC DNA]</scope>
    <source>
        <strain evidence="2 3">F</strain>
    </source>
</reference>
<evidence type="ECO:0000313" key="2">
    <source>
        <dbReference type="EMBL" id="PMD44801.1"/>
    </source>
</evidence>
<dbReference type="Pfam" id="PF06985">
    <property type="entry name" value="HET"/>
    <property type="match status" value="1"/>
</dbReference>
<dbReference type="AlphaFoldDB" id="A0A2J6S211"/>
<dbReference type="Pfam" id="PF26639">
    <property type="entry name" value="Het-6_barrel"/>
    <property type="match status" value="1"/>
</dbReference>
<dbReference type="STRING" id="1149755.A0A2J6S211"/>
<dbReference type="Proteomes" id="UP000235786">
    <property type="component" value="Unassembled WGS sequence"/>
</dbReference>
<accession>A0A2J6S211</accession>
<evidence type="ECO:0000259" key="1">
    <source>
        <dbReference type="Pfam" id="PF06985"/>
    </source>
</evidence>
<name>A0A2J6S211_HYAVF</name>
<feature type="domain" description="Heterokaryon incompatibility" evidence="1">
    <location>
        <begin position="12"/>
        <end position="190"/>
    </location>
</feature>
<keyword evidence="3" id="KW-1185">Reference proteome</keyword>
<gene>
    <name evidence="2" type="ORF">L207DRAFT_483867</name>
</gene>
<dbReference type="InterPro" id="IPR010730">
    <property type="entry name" value="HET"/>
</dbReference>
<dbReference type="InterPro" id="IPR052895">
    <property type="entry name" value="HetReg/Transcr_Mod"/>
</dbReference>
<dbReference type="PANTHER" id="PTHR24148">
    <property type="entry name" value="ANKYRIN REPEAT DOMAIN-CONTAINING PROTEIN 39 HOMOLOG-RELATED"/>
    <property type="match status" value="1"/>
</dbReference>
<organism evidence="2 3">
    <name type="scientific">Hyaloscypha variabilis (strain UAMH 11265 / GT02V1 / F)</name>
    <name type="common">Meliniomyces variabilis</name>
    <dbReference type="NCBI Taxonomy" id="1149755"/>
    <lineage>
        <taxon>Eukaryota</taxon>
        <taxon>Fungi</taxon>
        <taxon>Dikarya</taxon>
        <taxon>Ascomycota</taxon>
        <taxon>Pezizomycotina</taxon>
        <taxon>Leotiomycetes</taxon>
        <taxon>Helotiales</taxon>
        <taxon>Hyaloscyphaceae</taxon>
        <taxon>Hyaloscypha</taxon>
        <taxon>Hyaloscypha variabilis</taxon>
    </lineage>
</organism>
<dbReference type="EMBL" id="KZ613941">
    <property type="protein sequence ID" value="PMD44801.1"/>
    <property type="molecule type" value="Genomic_DNA"/>
</dbReference>
<sequence length="592" mass="67298">MHPASLDDHPSYEALSYVWGDPPALVGCINIVDSPTAGVHPEGLFRANEDHAHPQEKSYFLLRVTASLHCALIRLRHPEQSRRLWVDAICINQKDLREQSTQVGMMTRIFGQAVRVVAHLGPEQDGSEILPSVLKKIRDHDAYRREQGKGGNLDHFWDELEMSHTNLEAWKPVRSFLDRPWFRRGWIIQEVLLAKDIELYCGNWELEWGLFEGPARLAAEYAQLSGDNYGWQFRAAKGSHKLALELINSRRSQRANRHNLLELLDDFRFFPVTKRQDKIYSLLGICADRDDPAFTVDYLEPAVDTFIRYSKRLVEKGYGAKLLSCAANSRQRFDGPSWVANWDDKEFPQTRLTSPAESSYYSASGDSPPVMNVLPDSSNLQISGIMVDKLEQLSNVSPSDNHRKCRNDICAAWKELKSLLKAENPYQGQCLDEVIWRTMICDKMGELLYEHASELARSFLTWDHKKMSKETESWNEVYGDPERVKSYFPASEKIKRMHEEGFMQTAVQYAGTALNMMHWKSFATSIDGYLASVPVSSLPGDVVCVVMGAEVPFVLRPRNGGYQLIGECYVHGLMCGEALKMSGLEVETLTLV</sequence>
<evidence type="ECO:0000313" key="3">
    <source>
        <dbReference type="Proteomes" id="UP000235786"/>
    </source>
</evidence>
<dbReference type="OrthoDB" id="3557394at2759"/>
<dbReference type="PANTHER" id="PTHR24148:SF73">
    <property type="entry name" value="HET DOMAIN PROTEIN (AFU_ORTHOLOGUE AFUA_8G01020)"/>
    <property type="match status" value="1"/>
</dbReference>